<sequence>MHHTPATAAADPAWADPAWQLDSTTRTCCGGIGSHTRDCTAPEHLAAIPVPADAQHVEDWIDWNNTGDYERHMHGTRRAVAGVEIRIAGFQQADGIINRHATVWATDTYLDATALRQLAAAALTAADELDELGPIAYTLTDRLDS</sequence>
<proteinExistence type="predicted"/>
<accession>A0A0H5RLB7</accession>
<dbReference type="Proteomes" id="UP000199147">
    <property type="component" value="Unassembled WGS sequence"/>
</dbReference>
<dbReference type="OrthoDB" id="4627208at2"/>
<name>A0A0H5RLB7_9MYCO</name>
<dbReference type="RefSeq" id="WP_090512225.1">
    <property type="nucleotide sequence ID" value="NZ_CWKH01000001.1"/>
</dbReference>
<protein>
    <submittedName>
        <fullName evidence="1">Uncharacterized protein</fullName>
    </submittedName>
</protein>
<keyword evidence="2" id="KW-1185">Reference proteome</keyword>
<dbReference type="EMBL" id="CWKH01000001">
    <property type="protein sequence ID" value="CRZ14798.1"/>
    <property type="molecule type" value="Genomic_DNA"/>
</dbReference>
<evidence type="ECO:0000313" key="1">
    <source>
        <dbReference type="EMBL" id="CRZ14798.1"/>
    </source>
</evidence>
<gene>
    <name evidence="1" type="ORF">BN2156_01653</name>
</gene>
<reference evidence="2" key="1">
    <citation type="submission" date="2015-07" db="EMBL/GenBank/DDBJ databases">
        <authorList>
            <person name="Urmite Genomes"/>
        </authorList>
    </citation>
    <scope>NUCLEOTIDE SEQUENCE [LARGE SCALE GENOMIC DNA]</scope>
    <source>
        <strain evidence="2">type strain: ATCC 49404</strain>
    </source>
</reference>
<dbReference type="AlphaFoldDB" id="A0A0H5RLB7"/>
<evidence type="ECO:0000313" key="2">
    <source>
        <dbReference type="Proteomes" id="UP000199147"/>
    </source>
</evidence>
<organism evidence="1 2">
    <name type="scientific">Mycolicibacterium neworleansense</name>
    <dbReference type="NCBI Taxonomy" id="146018"/>
    <lineage>
        <taxon>Bacteria</taxon>
        <taxon>Bacillati</taxon>
        <taxon>Actinomycetota</taxon>
        <taxon>Actinomycetes</taxon>
        <taxon>Mycobacteriales</taxon>
        <taxon>Mycobacteriaceae</taxon>
        <taxon>Mycolicibacterium</taxon>
    </lineage>
</organism>